<gene>
    <name evidence="10" type="primary">20205416</name>
    <name evidence="9" type="ORF">HELRODRAFT_175491</name>
</gene>
<dbReference type="GO" id="GO:0016020">
    <property type="term" value="C:membrane"/>
    <property type="evidence" value="ECO:0007669"/>
    <property type="project" value="UniProtKB-SubCell"/>
</dbReference>
<reference evidence="9 11" key="2">
    <citation type="journal article" date="2013" name="Nature">
        <title>Insights into bilaterian evolution from three spiralian genomes.</title>
        <authorList>
            <person name="Simakov O."/>
            <person name="Marletaz F."/>
            <person name="Cho S.J."/>
            <person name="Edsinger-Gonzales E."/>
            <person name="Havlak P."/>
            <person name="Hellsten U."/>
            <person name="Kuo D.H."/>
            <person name="Larsson T."/>
            <person name="Lv J."/>
            <person name="Arendt D."/>
            <person name="Savage R."/>
            <person name="Osoegawa K."/>
            <person name="de Jong P."/>
            <person name="Grimwood J."/>
            <person name="Chapman J.A."/>
            <person name="Shapiro H."/>
            <person name="Aerts A."/>
            <person name="Otillar R.P."/>
            <person name="Terry A.Y."/>
            <person name="Boore J.L."/>
            <person name="Grigoriev I.V."/>
            <person name="Lindberg D.R."/>
            <person name="Seaver E.C."/>
            <person name="Weisblat D.A."/>
            <person name="Putnam N.H."/>
            <person name="Rokhsar D.S."/>
        </authorList>
    </citation>
    <scope>NUCLEOTIDE SEQUENCE</scope>
</reference>
<evidence type="ECO:0000256" key="3">
    <source>
        <dbReference type="ARBA" id="ARBA00022676"/>
    </source>
</evidence>
<accession>T1F9B7</accession>
<dbReference type="GeneID" id="20205416"/>
<keyword evidence="6" id="KW-1133">Transmembrane helix</keyword>
<comment type="subcellular location">
    <subcellularLocation>
        <location evidence="1">Membrane</location>
        <topology evidence="1">Single-pass membrane protein</topology>
    </subcellularLocation>
</comment>
<keyword evidence="4 8" id="KW-0808">Transferase</keyword>
<dbReference type="OMA" id="DVINCER"/>
<dbReference type="EnsemblMetazoa" id="HelroT175491">
    <property type="protein sequence ID" value="HelroP175491"/>
    <property type="gene ID" value="HelroG175491"/>
</dbReference>
<sequence>MISISYYAVNDDLEDGIFNHFLKHFVRKPISGPPDKDQLPLSNYTRKFIVGDVINCERVTAPDAKSVRHFGRRWQVENSSSQLVFYYYNAFLDDRAIVGKHYLIRVLALNSLKGVVKMYCHIWVEFFDVPITESATVEDTVGGVYEFDSTKYRLQTISCKYSRLGGIPSFVSLTLGNSCKNSTNYIQIVRLPNKTRHDFGVCSFVPYRDIDSNDLIEWFEFHKIIGVTDFTVFIPDTDYNAFSDFVTPYYNHHHFISIKVLTSPFENMTSLSPSSFHQNITALYKSLSRIECLIRNMYRYKHIILLAPNDFFVPKNSYPSVSKIMQTIHSYSSPNFVVETYSLVRQYFIVDYTDTDNFNSSITNSSTADRSNINLKTIQSRFFVDLNSELPSRTVIIRPSVCLEIHDERCSHSIKHLNTESTFWISDYFATVQRYEKCDISTPNNVRSSFCRRFFENNLALHLHEDESFEIVGGTKFISAVRNVKVSNESAAHIDQH</sequence>
<dbReference type="CTD" id="20205416"/>
<dbReference type="InterPro" id="IPR018247">
    <property type="entry name" value="EF_Hand_1_Ca_BS"/>
</dbReference>
<evidence type="ECO:0000313" key="10">
    <source>
        <dbReference type="EnsemblMetazoa" id="HelroP175491"/>
    </source>
</evidence>
<evidence type="ECO:0000256" key="2">
    <source>
        <dbReference type="ARBA" id="ARBA00007647"/>
    </source>
</evidence>
<evidence type="ECO:0000256" key="4">
    <source>
        <dbReference type="ARBA" id="ARBA00022679"/>
    </source>
</evidence>
<dbReference type="InParanoid" id="T1F9B7"/>
<dbReference type="InterPro" id="IPR008166">
    <property type="entry name" value="Glyco_transf_92"/>
</dbReference>
<dbReference type="AlphaFoldDB" id="T1F9B7"/>
<evidence type="ECO:0000256" key="8">
    <source>
        <dbReference type="RuleBase" id="RU366017"/>
    </source>
</evidence>
<protein>
    <recommendedName>
        <fullName evidence="8">Glycosyltransferase family 92 protein</fullName>
        <ecNumber evidence="8">2.4.1.-</ecNumber>
    </recommendedName>
</protein>
<evidence type="ECO:0000256" key="1">
    <source>
        <dbReference type="ARBA" id="ARBA00004167"/>
    </source>
</evidence>
<dbReference type="EC" id="2.4.1.-" evidence="8"/>
<dbReference type="PANTHER" id="PTHR21461">
    <property type="entry name" value="GLYCOSYLTRANSFERASE FAMILY 92 PROTEIN"/>
    <property type="match status" value="1"/>
</dbReference>
<reference evidence="10" key="3">
    <citation type="submission" date="2015-06" db="UniProtKB">
        <authorList>
            <consortium name="EnsemblMetazoa"/>
        </authorList>
    </citation>
    <scope>IDENTIFICATION</scope>
</reference>
<evidence type="ECO:0000256" key="6">
    <source>
        <dbReference type="ARBA" id="ARBA00022989"/>
    </source>
</evidence>
<dbReference type="GO" id="GO:0005737">
    <property type="term" value="C:cytoplasm"/>
    <property type="evidence" value="ECO:0000318"/>
    <property type="project" value="GO_Central"/>
</dbReference>
<dbReference type="Proteomes" id="UP000015101">
    <property type="component" value="Unassembled WGS sequence"/>
</dbReference>
<dbReference type="RefSeq" id="XP_009021171.1">
    <property type="nucleotide sequence ID" value="XM_009022923.1"/>
</dbReference>
<evidence type="ECO:0000313" key="11">
    <source>
        <dbReference type="Proteomes" id="UP000015101"/>
    </source>
</evidence>
<name>T1F9B7_HELRO</name>
<proteinExistence type="inferred from homology"/>
<dbReference type="EMBL" id="KB096900">
    <property type="protein sequence ID" value="ESO00534.1"/>
    <property type="molecule type" value="Genomic_DNA"/>
</dbReference>
<keyword evidence="3 8" id="KW-0328">Glycosyltransferase</keyword>
<comment type="similarity">
    <text evidence="2 8">Belongs to the glycosyltransferase 92 family.</text>
</comment>
<dbReference type="PROSITE" id="PS00018">
    <property type="entry name" value="EF_HAND_1"/>
    <property type="match status" value="1"/>
</dbReference>
<evidence type="ECO:0000256" key="7">
    <source>
        <dbReference type="ARBA" id="ARBA00023136"/>
    </source>
</evidence>
<dbReference type="OrthoDB" id="6433308at2759"/>
<dbReference type="PANTHER" id="PTHR21461:SF69">
    <property type="entry name" value="GLYCOSYLTRANSFERASE FAMILY 92 PROTEIN"/>
    <property type="match status" value="1"/>
</dbReference>
<keyword evidence="11" id="KW-1185">Reference proteome</keyword>
<evidence type="ECO:0000313" key="9">
    <source>
        <dbReference type="EMBL" id="ESO00534.1"/>
    </source>
</evidence>
<organism evidence="10 11">
    <name type="scientific">Helobdella robusta</name>
    <name type="common">Californian leech</name>
    <dbReference type="NCBI Taxonomy" id="6412"/>
    <lineage>
        <taxon>Eukaryota</taxon>
        <taxon>Metazoa</taxon>
        <taxon>Spiralia</taxon>
        <taxon>Lophotrochozoa</taxon>
        <taxon>Annelida</taxon>
        <taxon>Clitellata</taxon>
        <taxon>Hirudinea</taxon>
        <taxon>Rhynchobdellida</taxon>
        <taxon>Glossiphoniidae</taxon>
        <taxon>Helobdella</taxon>
    </lineage>
</organism>
<reference evidence="11" key="1">
    <citation type="submission" date="2012-12" db="EMBL/GenBank/DDBJ databases">
        <authorList>
            <person name="Hellsten U."/>
            <person name="Grimwood J."/>
            <person name="Chapman J.A."/>
            <person name="Shapiro H."/>
            <person name="Aerts A."/>
            <person name="Otillar R.P."/>
            <person name="Terry A.Y."/>
            <person name="Boore J.L."/>
            <person name="Simakov O."/>
            <person name="Marletaz F."/>
            <person name="Cho S.-J."/>
            <person name="Edsinger-Gonzales E."/>
            <person name="Havlak P."/>
            <person name="Kuo D.-H."/>
            <person name="Larsson T."/>
            <person name="Lv J."/>
            <person name="Arendt D."/>
            <person name="Savage R."/>
            <person name="Osoegawa K."/>
            <person name="de Jong P."/>
            <person name="Lindberg D.R."/>
            <person name="Seaver E.C."/>
            <person name="Weisblat D.A."/>
            <person name="Putnam N.H."/>
            <person name="Grigoriev I.V."/>
            <person name="Rokhsar D.S."/>
        </authorList>
    </citation>
    <scope>NUCLEOTIDE SEQUENCE</scope>
</reference>
<keyword evidence="5" id="KW-0812">Transmembrane</keyword>
<keyword evidence="7" id="KW-0472">Membrane</keyword>
<evidence type="ECO:0000256" key="5">
    <source>
        <dbReference type="ARBA" id="ARBA00022692"/>
    </source>
</evidence>
<dbReference type="HOGENOM" id="CLU_468757_0_0_1"/>
<dbReference type="EMBL" id="AMQM01005304">
    <property type="status" value="NOT_ANNOTATED_CDS"/>
    <property type="molecule type" value="Genomic_DNA"/>
</dbReference>
<dbReference type="GO" id="GO:0016757">
    <property type="term" value="F:glycosyltransferase activity"/>
    <property type="evidence" value="ECO:0000318"/>
    <property type="project" value="GO_Central"/>
</dbReference>
<dbReference type="Pfam" id="PF01697">
    <property type="entry name" value="Glyco_transf_92"/>
    <property type="match status" value="1"/>
</dbReference>
<dbReference type="KEGG" id="hro:HELRODRAFT_175491"/>